<feature type="compositionally biased region" description="Basic and acidic residues" evidence="1">
    <location>
        <begin position="223"/>
        <end position="233"/>
    </location>
</feature>
<feature type="region of interest" description="Disordered" evidence="1">
    <location>
        <begin position="151"/>
        <end position="175"/>
    </location>
</feature>
<gene>
    <name evidence="2" type="ORF">NEMBOFW57_004285</name>
</gene>
<evidence type="ECO:0000313" key="2">
    <source>
        <dbReference type="EMBL" id="KAG7294215.1"/>
    </source>
</evidence>
<organism evidence="2 3">
    <name type="scientific">Staphylotrichum longicolle</name>
    <dbReference type="NCBI Taxonomy" id="669026"/>
    <lineage>
        <taxon>Eukaryota</taxon>
        <taxon>Fungi</taxon>
        <taxon>Dikarya</taxon>
        <taxon>Ascomycota</taxon>
        <taxon>Pezizomycotina</taxon>
        <taxon>Sordariomycetes</taxon>
        <taxon>Sordariomycetidae</taxon>
        <taxon>Sordariales</taxon>
        <taxon>Chaetomiaceae</taxon>
        <taxon>Staphylotrichum</taxon>
    </lineage>
</organism>
<comment type="caution">
    <text evidence="2">The sequence shown here is derived from an EMBL/GenBank/DDBJ whole genome shotgun (WGS) entry which is preliminary data.</text>
</comment>
<sequence length="282" mass="32034">MDKSLSIVPITVQTLQAEMAKKSADQHDYAGFFKATMLNVSEVYFKKPSREFLDAVDVWAWDLGGQRFMYTPNQPDVQDDSEEYCFKRWKELKGEQTLEDLKHKSRDRTHQTIMHNVHISWKALDKMEQDALCYSTLRICMLPPSRGGFGSEKRWKDITPTNAMPPLDGRSLSKSSSGARQVFMVDANRLHQEFEEKVSASLRTNPHKPFGGFKQNGTPTPKTKGDGVSKAKEAGPGNVPHFTDDHEATDLHEPDEPQGISTMPPTNVTRKQRRSRTLFVVH</sequence>
<evidence type="ECO:0000256" key="1">
    <source>
        <dbReference type="SAM" id="MobiDB-lite"/>
    </source>
</evidence>
<proteinExistence type="predicted"/>
<dbReference type="EMBL" id="JAHCVI010000001">
    <property type="protein sequence ID" value="KAG7294215.1"/>
    <property type="molecule type" value="Genomic_DNA"/>
</dbReference>
<name>A0AAD4F7S5_9PEZI</name>
<keyword evidence="3" id="KW-1185">Reference proteome</keyword>
<reference evidence="2" key="1">
    <citation type="submission" date="2023-02" db="EMBL/GenBank/DDBJ databases">
        <authorList>
            <person name="Palmer J.M."/>
        </authorList>
    </citation>
    <scope>NUCLEOTIDE SEQUENCE</scope>
    <source>
        <strain evidence="2">FW57</strain>
    </source>
</reference>
<feature type="region of interest" description="Disordered" evidence="1">
    <location>
        <begin position="203"/>
        <end position="282"/>
    </location>
</feature>
<dbReference type="Proteomes" id="UP001197093">
    <property type="component" value="Unassembled WGS sequence"/>
</dbReference>
<feature type="compositionally biased region" description="Polar residues" evidence="1">
    <location>
        <begin position="259"/>
        <end position="269"/>
    </location>
</feature>
<dbReference type="AlphaFoldDB" id="A0AAD4F7S5"/>
<feature type="compositionally biased region" description="Basic and acidic residues" evidence="1">
    <location>
        <begin position="242"/>
        <end position="255"/>
    </location>
</feature>
<evidence type="ECO:0000313" key="3">
    <source>
        <dbReference type="Proteomes" id="UP001197093"/>
    </source>
</evidence>
<protein>
    <submittedName>
        <fullName evidence="2">Uncharacterized protein</fullName>
    </submittedName>
</protein>
<accession>A0AAD4F7S5</accession>